<name>A0A8B7MYU6_HYAAZ</name>
<dbReference type="KEGG" id="hazt:108664640"/>
<protein>
    <submittedName>
        <fullName evidence="3">Uncharacterized protein LOC108664640</fullName>
    </submittedName>
</protein>
<evidence type="ECO:0000313" key="3">
    <source>
        <dbReference type="RefSeq" id="XP_018006752.2"/>
    </source>
</evidence>
<proteinExistence type="predicted"/>
<dbReference type="SUPFAM" id="SSF52540">
    <property type="entry name" value="P-loop containing nucleoside triphosphate hydrolases"/>
    <property type="match status" value="2"/>
</dbReference>
<dbReference type="GeneID" id="108664640"/>
<dbReference type="InterPro" id="IPR007111">
    <property type="entry name" value="NACHT_NTPase"/>
</dbReference>
<keyword evidence="2" id="KW-1185">Reference proteome</keyword>
<evidence type="ECO:0000313" key="2">
    <source>
        <dbReference type="Proteomes" id="UP000694843"/>
    </source>
</evidence>
<evidence type="ECO:0000259" key="1">
    <source>
        <dbReference type="PROSITE" id="PS50837"/>
    </source>
</evidence>
<dbReference type="InterPro" id="IPR027417">
    <property type="entry name" value="P-loop_NTPase"/>
</dbReference>
<gene>
    <name evidence="3" type="primary">LOC108664640</name>
</gene>
<feature type="domain" description="NACHT" evidence="1">
    <location>
        <begin position="284"/>
        <end position="401"/>
    </location>
</feature>
<accession>A0A8B7MYU6</accession>
<dbReference type="RefSeq" id="XP_018006752.2">
    <property type="nucleotide sequence ID" value="XM_018151263.2"/>
</dbReference>
<reference evidence="3" key="1">
    <citation type="submission" date="2025-08" db="UniProtKB">
        <authorList>
            <consortium name="RefSeq"/>
        </authorList>
    </citation>
    <scope>IDENTIFICATION</scope>
    <source>
        <tissue evidence="3">Whole organism</tissue>
    </source>
</reference>
<dbReference type="Proteomes" id="UP000694843">
    <property type="component" value="Unplaced"/>
</dbReference>
<dbReference type="AlphaFoldDB" id="A0A8B7MYU6"/>
<dbReference type="OrthoDB" id="120976at2759"/>
<dbReference type="Pfam" id="PF05729">
    <property type="entry name" value="NACHT"/>
    <property type="match status" value="1"/>
</dbReference>
<sequence length="822" mass="95280">MDFVNKIEVGISKLSEKDEIVSRNTITVTQLVPDVLRQVVAWASPDKDDAETYEQYIQRKLNRPLTKNDWKRLINHKDMKKVIEVNTNSADFDVTLLFSLMCAFHEISPRKDSKEEQEAFASFKRIKVLRNKIMHNTSDLKDQGKVEEIKTALIQLVTKSSITYEVSESDANKVHEEIKKRIDQIVTTKVMPQVEDNQVKKEKKEKLGHVKTQNLIELKRACREYFNCILKENRLFVTKIPQSTDLFHGMDIFENVKFGEHNKPESPISQPVDSRQLLSLEQEQVVILIGAPGCGKTTLIKNLTLQFYKAERNKDYLSKFQLLIYYDCSDRTATSLEDVVEHCLRKLCHELGASEIVQEILSLKTLFLVKGSDDLNRDSSRVLEDLLRKVQFTDCKVLISTISQKEPELSTRIKKIGLKENGFRMKPIENLNDQKTFLRNYSRTHTEDKKKELLEKFNELNKNVRDCFQSPASLQYLCQELQKNKPRLGKTTQVTEVAPDLHLLYRKLLECKLQRQGIFNCKRLSDDLLVVIGEFAVQQIHGQMNTISEEQLSRLERLCRQELKNYDAAGSALAHLAADIVLIKKGNTRSFQHESVQEYFAAKYIVRRLCDMRETLESIMMWRPKPMTRMRNVLVWVIKELSSEEHKTSLNYRWEELRQAMQKAGADFDTWTEVLKSCGDNKKLKEAVEKERSVAWLLENEDDAKRMARFLTDDERRMARFLTDDDRKAIRVNLDPATAPPAEWGSIIENFTGKIELDFSRKIDSPCDAYLSHFNKAKCQVTYFNGCIQDKKNMDILKTVAAPTCKLEIMLKASEPVDQLNI</sequence>
<dbReference type="PROSITE" id="PS50837">
    <property type="entry name" value="NACHT"/>
    <property type="match status" value="1"/>
</dbReference>
<dbReference type="Gene3D" id="3.40.50.300">
    <property type="entry name" value="P-loop containing nucleotide triphosphate hydrolases"/>
    <property type="match status" value="1"/>
</dbReference>
<organism evidence="2 3">
    <name type="scientific">Hyalella azteca</name>
    <name type="common">Amphipod</name>
    <dbReference type="NCBI Taxonomy" id="294128"/>
    <lineage>
        <taxon>Eukaryota</taxon>
        <taxon>Metazoa</taxon>
        <taxon>Ecdysozoa</taxon>
        <taxon>Arthropoda</taxon>
        <taxon>Crustacea</taxon>
        <taxon>Multicrustacea</taxon>
        <taxon>Malacostraca</taxon>
        <taxon>Eumalacostraca</taxon>
        <taxon>Peracarida</taxon>
        <taxon>Amphipoda</taxon>
        <taxon>Senticaudata</taxon>
        <taxon>Talitrida</taxon>
        <taxon>Talitroidea</taxon>
        <taxon>Hyalellidae</taxon>
        <taxon>Hyalella</taxon>
    </lineage>
</organism>